<name>A0A3P1BII0_9BACT</name>
<organism evidence="2 3">
    <name type="scientific">Larkinella rosea</name>
    <dbReference type="NCBI Taxonomy" id="2025312"/>
    <lineage>
        <taxon>Bacteria</taxon>
        <taxon>Pseudomonadati</taxon>
        <taxon>Bacteroidota</taxon>
        <taxon>Cytophagia</taxon>
        <taxon>Cytophagales</taxon>
        <taxon>Spirosomataceae</taxon>
        <taxon>Larkinella</taxon>
    </lineage>
</organism>
<gene>
    <name evidence="2" type="ORF">EHT25_21100</name>
</gene>
<keyword evidence="3" id="KW-1185">Reference proteome</keyword>
<dbReference type="RefSeq" id="WP_124877162.1">
    <property type="nucleotide sequence ID" value="NZ_RQJO01000010.1"/>
</dbReference>
<dbReference type="OrthoDB" id="1001536at2"/>
<dbReference type="AlphaFoldDB" id="A0A3P1BII0"/>
<evidence type="ECO:0000313" key="2">
    <source>
        <dbReference type="EMBL" id="RRB00696.1"/>
    </source>
</evidence>
<dbReference type="InterPro" id="IPR025665">
    <property type="entry name" value="Beta-barrel_OMP_2"/>
</dbReference>
<evidence type="ECO:0000259" key="1">
    <source>
        <dbReference type="Pfam" id="PF13568"/>
    </source>
</evidence>
<feature type="domain" description="Outer membrane protein beta-barrel" evidence="1">
    <location>
        <begin position="23"/>
        <end position="201"/>
    </location>
</feature>
<accession>A0A3P1BII0</accession>
<dbReference type="EMBL" id="RQJO01000010">
    <property type="protein sequence ID" value="RRB00696.1"/>
    <property type="molecule type" value="Genomic_DNA"/>
</dbReference>
<reference evidence="2 3" key="1">
    <citation type="submission" date="2018-11" db="EMBL/GenBank/DDBJ databases">
        <authorList>
            <person name="Zhou Z."/>
            <person name="Wang G."/>
        </authorList>
    </citation>
    <scope>NUCLEOTIDE SEQUENCE [LARGE SCALE GENOMIC DNA]</scope>
    <source>
        <strain evidence="2 3">KCTC52004</strain>
    </source>
</reference>
<sequence length="230" mass="25091">MKRLLVLLLGLPAISYAQFGGGKLFSFGLKAGANFSQLNTLELKTPRLTSGGVPVTSGGQIVYDFFRNNDSRTTGIVGGAFFRFGRKLYIQPELLVSAKGGKFDLIQTGLASQSIDVKFTTFDVPILIGFKLGPLRLNAGPLMSLTISEDKNLKDSFRQYTTQPINDTFKQAVFGYHAGVGLSLGGFQLDLRYEGNLSDLSQIGIKTPDNDTRFTTKSTLWQLTLGYAIL</sequence>
<dbReference type="Proteomes" id="UP000271925">
    <property type="component" value="Unassembled WGS sequence"/>
</dbReference>
<comment type="caution">
    <text evidence="2">The sequence shown here is derived from an EMBL/GenBank/DDBJ whole genome shotgun (WGS) entry which is preliminary data.</text>
</comment>
<dbReference type="Pfam" id="PF13568">
    <property type="entry name" value="OMP_b-brl_2"/>
    <property type="match status" value="1"/>
</dbReference>
<proteinExistence type="predicted"/>
<evidence type="ECO:0000313" key="3">
    <source>
        <dbReference type="Proteomes" id="UP000271925"/>
    </source>
</evidence>
<protein>
    <submittedName>
        <fullName evidence="2">PorT family protein</fullName>
    </submittedName>
</protein>